<dbReference type="InterPro" id="IPR024932">
    <property type="entry name" value="ApbE"/>
</dbReference>
<dbReference type="Pfam" id="PF02424">
    <property type="entry name" value="ApbE"/>
    <property type="match status" value="1"/>
</dbReference>
<name>A0ABT1BML4_9BURK</name>
<dbReference type="PANTHER" id="PTHR30040:SF2">
    <property type="entry name" value="FAD:PROTEIN FMN TRANSFERASE"/>
    <property type="match status" value="1"/>
</dbReference>
<sequence>MFAPALPDAPRVQARVLIPAEVSGPPAPWGQVLHTLGGDTMGTRWSVQVWAGAGLPERPLRRAIQAVLDDVIAQMSTWAADALISRFNRLPAGDSLVLPDSFALVIDTALQVARRSAGAFDPTVGAAVGRWGFGPAELAGPGAHTTATPGQPPGWARLGWDAATHRLIQPGGLRLDLSAIAKGHAVDRVSAVLRDSGLPHHLVDIGGELSGQGLKPSGQPWWVDLEMPDTACPLPPTRVALHGLTVATSGDYRRWRRGPQGLRLSHTLDPRTGAPVTHAVASVTVLHPSAMWADAWATALMVLGPGAGRPLAEAEGLPVLWTERPSPEHPAWRETLSTALRGLLA</sequence>
<dbReference type="PIRSF" id="PIRSF006268">
    <property type="entry name" value="ApbE"/>
    <property type="match status" value="1"/>
</dbReference>
<keyword evidence="8 11" id="KW-0460">Magnesium</keyword>
<dbReference type="Proteomes" id="UP001204851">
    <property type="component" value="Unassembled WGS sequence"/>
</dbReference>
<dbReference type="InterPro" id="IPR003374">
    <property type="entry name" value="ApbE-like_sf"/>
</dbReference>
<keyword evidence="6 11" id="KW-0479">Metal-binding</keyword>
<evidence type="ECO:0000313" key="13">
    <source>
        <dbReference type="Proteomes" id="UP001204851"/>
    </source>
</evidence>
<comment type="caution">
    <text evidence="12">The sequence shown here is derived from an EMBL/GenBank/DDBJ whole genome shotgun (WGS) entry which is preliminary data.</text>
</comment>
<evidence type="ECO:0000256" key="11">
    <source>
        <dbReference type="PIRNR" id="PIRNR006268"/>
    </source>
</evidence>
<comment type="similarity">
    <text evidence="11">Belongs to the ApbE family.</text>
</comment>
<evidence type="ECO:0000256" key="3">
    <source>
        <dbReference type="ARBA" id="ARBA00016337"/>
    </source>
</evidence>
<evidence type="ECO:0000256" key="7">
    <source>
        <dbReference type="ARBA" id="ARBA00022827"/>
    </source>
</evidence>
<evidence type="ECO:0000256" key="6">
    <source>
        <dbReference type="ARBA" id="ARBA00022723"/>
    </source>
</evidence>
<keyword evidence="13" id="KW-1185">Reference proteome</keyword>
<dbReference type="SUPFAM" id="SSF143631">
    <property type="entry name" value="ApbE-like"/>
    <property type="match status" value="1"/>
</dbReference>
<evidence type="ECO:0000256" key="1">
    <source>
        <dbReference type="ARBA" id="ARBA00001946"/>
    </source>
</evidence>
<accession>A0ABT1BML4</accession>
<proteinExistence type="inferred from homology"/>
<keyword evidence="5 11" id="KW-0808">Transferase</keyword>
<keyword evidence="7 11" id="KW-0274">FAD</keyword>
<dbReference type="EMBL" id="JAMXMC010000006">
    <property type="protein sequence ID" value="MCO5977466.1"/>
    <property type="molecule type" value="Genomic_DNA"/>
</dbReference>
<comment type="catalytic activity">
    <reaction evidence="10 11">
        <text>L-threonyl-[protein] + FAD = FMN-L-threonyl-[protein] + AMP + H(+)</text>
        <dbReference type="Rhea" id="RHEA:36847"/>
        <dbReference type="Rhea" id="RHEA-COMP:11060"/>
        <dbReference type="Rhea" id="RHEA-COMP:11061"/>
        <dbReference type="ChEBI" id="CHEBI:15378"/>
        <dbReference type="ChEBI" id="CHEBI:30013"/>
        <dbReference type="ChEBI" id="CHEBI:57692"/>
        <dbReference type="ChEBI" id="CHEBI:74257"/>
        <dbReference type="ChEBI" id="CHEBI:456215"/>
        <dbReference type="EC" id="2.7.1.180"/>
    </reaction>
</comment>
<dbReference type="RefSeq" id="WP_252769963.1">
    <property type="nucleotide sequence ID" value="NZ_JAMXMC010000006.1"/>
</dbReference>
<gene>
    <name evidence="12" type="ORF">M0L44_12160</name>
</gene>
<evidence type="ECO:0000256" key="8">
    <source>
        <dbReference type="ARBA" id="ARBA00022842"/>
    </source>
</evidence>
<dbReference type="Gene3D" id="3.10.520.10">
    <property type="entry name" value="ApbE-like domains"/>
    <property type="match status" value="1"/>
</dbReference>
<organism evidence="12 13">
    <name type="scientific">Ideonella oryzae</name>
    <dbReference type="NCBI Taxonomy" id="2937441"/>
    <lineage>
        <taxon>Bacteria</taxon>
        <taxon>Pseudomonadati</taxon>
        <taxon>Pseudomonadota</taxon>
        <taxon>Betaproteobacteria</taxon>
        <taxon>Burkholderiales</taxon>
        <taxon>Sphaerotilaceae</taxon>
        <taxon>Ideonella</taxon>
    </lineage>
</organism>
<comment type="cofactor">
    <cofactor evidence="1">
        <name>Mg(2+)</name>
        <dbReference type="ChEBI" id="CHEBI:18420"/>
    </cofactor>
</comment>
<evidence type="ECO:0000256" key="2">
    <source>
        <dbReference type="ARBA" id="ARBA00011955"/>
    </source>
</evidence>
<dbReference type="GO" id="GO:0016740">
    <property type="term" value="F:transferase activity"/>
    <property type="evidence" value="ECO:0007669"/>
    <property type="project" value="UniProtKB-KW"/>
</dbReference>
<protein>
    <recommendedName>
        <fullName evidence="3 11">FAD:protein FMN transferase</fullName>
        <ecNumber evidence="2 11">2.7.1.180</ecNumber>
    </recommendedName>
    <alternativeName>
        <fullName evidence="9 11">Flavin transferase</fullName>
    </alternativeName>
</protein>
<evidence type="ECO:0000256" key="10">
    <source>
        <dbReference type="ARBA" id="ARBA00048540"/>
    </source>
</evidence>
<keyword evidence="4 11" id="KW-0285">Flavoprotein</keyword>
<evidence type="ECO:0000256" key="4">
    <source>
        <dbReference type="ARBA" id="ARBA00022630"/>
    </source>
</evidence>
<evidence type="ECO:0000256" key="9">
    <source>
        <dbReference type="ARBA" id="ARBA00031306"/>
    </source>
</evidence>
<reference evidence="12 13" key="1">
    <citation type="submission" date="2022-06" db="EMBL/GenBank/DDBJ databases">
        <title>Ideonella sp. NS12-5 Genome sequencing and assembly.</title>
        <authorList>
            <person name="Jung Y."/>
        </authorList>
    </citation>
    <scope>NUCLEOTIDE SEQUENCE [LARGE SCALE GENOMIC DNA]</scope>
    <source>
        <strain evidence="12 13">NS12-5</strain>
    </source>
</reference>
<evidence type="ECO:0000313" key="12">
    <source>
        <dbReference type="EMBL" id="MCO5977466.1"/>
    </source>
</evidence>
<dbReference type="PANTHER" id="PTHR30040">
    <property type="entry name" value="THIAMINE BIOSYNTHESIS LIPOPROTEIN APBE"/>
    <property type="match status" value="1"/>
</dbReference>
<dbReference type="EC" id="2.7.1.180" evidence="2 11"/>
<evidence type="ECO:0000256" key="5">
    <source>
        <dbReference type="ARBA" id="ARBA00022679"/>
    </source>
</evidence>